<organism evidence="4 5">
    <name type="scientific">Algoriphagus confluentis</name>
    <dbReference type="NCBI Taxonomy" id="1697556"/>
    <lineage>
        <taxon>Bacteria</taxon>
        <taxon>Pseudomonadati</taxon>
        <taxon>Bacteroidota</taxon>
        <taxon>Cytophagia</taxon>
        <taxon>Cytophagales</taxon>
        <taxon>Cyclobacteriaceae</taxon>
        <taxon>Algoriphagus</taxon>
    </lineage>
</organism>
<dbReference type="InterPro" id="IPR010502">
    <property type="entry name" value="Carb-bd_dom_fam9"/>
</dbReference>
<reference evidence="4 5" key="1">
    <citation type="submission" date="2023-08" db="EMBL/GenBank/DDBJ databases">
        <title>Draft genome sequence of Algoriphagus confluentis.</title>
        <authorList>
            <person name="Takatani N."/>
            <person name="Hosokawa M."/>
            <person name="Sawabe T."/>
        </authorList>
    </citation>
    <scope>NUCLEOTIDE SEQUENCE [LARGE SCALE GENOMIC DNA]</scope>
    <source>
        <strain evidence="4 5">NBRC 111222</strain>
    </source>
</reference>
<evidence type="ECO:0008006" key="6">
    <source>
        <dbReference type="Google" id="ProtNLM"/>
    </source>
</evidence>
<proteinExistence type="predicted"/>
<evidence type="ECO:0000313" key="4">
    <source>
        <dbReference type="EMBL" id="GMQ31307.1"/>
    </source>
</evidence>
<evidence type="ECO:0000313" key="5">
    <source>
        <dbReference type="Proteomes" id="UP001338309"/>
    </source>
</evidence>
<evidence type="ECO:0000259" key="3">
    <source>
        <dbReference type="Pfam" id="PF19313"/>
    </source>
</evidence>
<dbReference type="Pfam" id="PF19313">
    <property type="entry name" value="DUF5916"/>
    <property type="match status" value="1"/>
</dbReference>
<dbReference type="Gene3D" id="2.60.40.1190">
    <property type="match status" value="1"/>
</dbReference>
<feature type="signal peptide" evidence="1">
    <location>
        <begin position="1"/>
        <end position="24"/>
    </location>
</feature>
<dbReference type="CDD" id="cd09618">
    <property type="entry name" value="CBM9_like_2"/>
    <property type="match status" value="1"/>
</dbReference>
<name>A0ABQ6PTN7_9BACT</name>
<keyword evidence="1" id="KW-0732">Signal</keyword>
<dbReference type="Pfam" id="PF06452">
    <property type="entry name" value="CBM9_1"/>
    <property type="match status" value="1"/>
</dbReference>
<gene>
    <name evidence="4" type="ORF">Aconfl_39510</name>
</gene>
<dbReference type="RefSeq" id="WP_338226072.1">
    <property type="nucleotide sequence ID" value="NZ_BTPD01000017.1"/>
</dbReference>
<dbReference type="SUPFAM" id="SSF49344">
    <property type="entry name" value="CBD9-like"/>
    <property type="match status" value="1"/>
</dbReference>
<keyword evidence="5" id="KW-1185">Reference proteome</keyword>
<sequence>MKKLSKHLAAILIGLASPFSNILAQNAENFPPPEIAPIMQATKAKGKITLDGKLDEEDWKQTSYYGDFFMLEPRQGGQVEFPTQVRILFDENNLYIGAFCADSLGKKGIRVQDLRRDFRFGENDIFLVQLDPQQLKRFAVSFQSTPLGNQRDAQIFDDSLIDNDWDALWRVRTSLMDSGYFVEMAIPFKSLRYTESDDPTWGITVARLARRKYEFSVTPAIPQAFTPYRMTYAADLKGLELPPPSVNIRIQPYGLAQVNRQVDNQGVSTQSTEWKAGGEVKWAVSPSSVLDLTFNTDFAQADVDRAVNNLTRFNVFFPERRQFFLENNGVYAGADNEDIRPFFSRTIGLSNSQFNADPVPIDAGVRFTDRNQERSLAGLYVHQRGTPFQSAVNFGVARYLKNYGEQNNIGVMLTQRIDEADPENGRIQQSNTTVTVDGFIRPKDELTISYLVSGSRQNNSDSMGVAASFFAGYTPNNFYAGWLTRYVDQKYHPGMGFVFAQNVIYHNPGGYYIWRPARGWLSKWVRRADPGFFVNWYQTASTLATQEVSVDVFPIYIITKTNGLITYTITPTWQNFDFSFDILGQTIPAGQYEFIRHEFVYRTDQSKKLSLNSEFTTGSYYDGSLNSLTVGGRVAPSPYFALDFSIEHNAFEDFGENRTDFTADLWTAGIRVAANPRLQLSGFYQYNSLTKSARINVRGSWEFAPLSFLFLVFNESSFQESPVNNQSLISKITYLKQF</sequence>
<evidence type="ECO:0000259" key="2">
    <source>
        <dbReference type="Pfam" id="PF06452"/>
    </source>
</evidence>
<comment type="caution">
    <text evidence="4">The sequence shown here is derived from an EMBL/GenBank/DDBJ whole genome shotgun (WGS) entry which is preliminary data.</text>
</comment>
<protein>
    <recommendedName>
        <fullName evidence="6">Carbohydrate family 9 binding domain-like</fullName>
    </recommendedName>
</protein>
<feature type="domain" description="DUF5916" evidence="3">
    <location>
        <begin position="245"/>
        <end position="356"/>
    </location>
</feature>
<dbReference type="EMBL" id="BTPD01000017">
    <property type="protein sequence ID" value="GMQ31307.1"/>
    <property type="molecule type" value="Genomic_DNA"/>
</dbReference>
<feature type="domain" description="Carbohydrate-binding" evidence="2">
    <location>
        <begin position="50"/>
        <end position="205"/>
    </location>
</feature>
<dbReference type="InterPro" id="IPR045670">
    <property type="entry name" value="DUF5916"/>
</dbReference>
<feature type="chain" id="PRO_5046614465" description="Carbohydrate family 9 binding domain-like" evidence="1">
    <location>
        <begin position="25"/>
        <end position="738"/>
    </location>
</feature>
<evidence type="ECO:0000256" key="1">
    <source>
        <dbReference type="SAM" id="SignalP"/>
    </source>
</evidence>
<dbReference type="Proteomes" id="UP001338309">
    <property type="component" value="Unassembled WGS sequence"/>
</dbReference>
<accession>A0ABQ6PTN7</accession>